<dbReference type="EMBL" id="JBHLUK010000010">
    <property type="protein sequence ID" value="MFC0422937.1"/>
    <property type="molecule type" value="Genomic_DNA"/>
</dbReference>
<gene>
    <name evidence="1" type="ORF">ACFFGS_01980</name>
</gene>
<reference evidence="1 2" key="1">
    <citation type="submission" date="2024-09" db="EMBL/GenBank/DDBJ databases">
        <authorList>
            <person name="Sun Q."/>
            <person name="Mori K."/>
        </authorList>
    </citation>
    <scope>NUCLEOTIDE SEQUENCE [LARGE SCALE GENOMIC DNA]</scope>
    <source>
        <strain evidence="1 2">TBRC 4575</strain>
    </source>
</reference>
<name>A0ABV6K1F0_9LACO</name>
<sequence length="42" mass="4328">MQNGRSGNAEDELGMPVRGREATAAALADIPESLMNLLSLAG</sequence>
<proteinExistence type="predicted"/>
<comment type="caution">
    <text evidence="1">The sequence shown here is derived from an EMBL/GenBank/DDBJ whole genome shotgun (WGS) entry which is preliminary data.</text>
</comment>
<dbReference type="Proteomes" id="UP001589855">
    <property type="component" value="Unassembled WGS sequence"/>
</dbReference>
<accession>A0ABV6K1F0</accession>
<evidence type="ECO:0000313" key="1">
    <source>
        <dbReference type="EMBL" id="MFC0422937.1"/>
    </source>
</evidence>
<evidence type="ECO:0000313" key="2">
    <source>
        <dbReference type="Proteomes" id="UP001589855"/>
    </source>
</evidence>
<keyword evidence="2" id="KW-1185">Reference proteome</keyword>
<dbReference type="RefSeq" id="WP_263854478.1">
    <property type="nucleotide sequence ID" value="NZ_BAABRM010000012.1"/>
</dbReference>
<organism evidence="1 2">
    <name type="scientific">Lactiplantibacillus plajomi</name>
    <dbReference type="NCBI Taxonomy" id="1457217"/>
    <lineage>
        <taxon>Bacteria</taxon>
        <taxon>Bacillati</taxon>
        <taxon>Bacillota</taxon>
        <taxon>Bacilli</taxon>
        <taxon>Lactobacillales</taxon>
        <taxon>Lactobacillaceae</taxon>
        <taxon>Lactiplantibacillus</taxon>
    </lineage>
</organism>
<protein>
    <submittedName>
        <fullName evidence="1">Uncharacterized protein</fullName>
    </submittedName>
</protein>